<proteinExistence type="predicted"/>
<organism evidence="1 2">
    <name type="scientific">Cercopithifilaria johnstoni</name>
    <dbReference type="NCBI Taxonomy" id="2874296"/>
    <lineage>
        <taxon>Eukaryota</taxon>
        <taxon>Metazoa</taxon>
        <taxon>Ecdysozoa</taxon>
        <taxon>Nematoda</taxon>
        <taxon>Chromadorea</taxon>
        <taxon>Rhabditida</taxon>
        <taxon>Spirurina</taxon>
        <taxon>Spiruromorpha</taxon>
        <taxon>Filarioidea</taxon>
        <taxon>Onchocercidae</taxon>
        <taxon>Cercopithifilaria</taxon>
    </lineage>
</organism>
<dbReference type="AlphaFoldDB" id="A0A8J2M2Z2"/>
<protein>
    <submittedName>
        <fullName evidence="1">Uncharacterized protein</fullName>
    </submittedName>
</protein>
<name>A0A8J2M2Z2_9BILA</name>
<dbReference type="Proteomes" id="UP000746747">
    <property type="component" value="Unassembled WGS sequence"/>
</dbReference>
<keyword evidence="2" id="KW-1185">Reference proteome</keyword>
<sequence length="99" mass="11164">MSAAHRNSPPNASCMRPYVLMSMCNVRVSIYAQCLKSGRWSRPPLSFRDISSTQCVARDPIRASVRNSALLPNIQRPLMSEEEMCMRGEEKALLCIPLH</sequence>
<comment type="caution">
    <text evidence="1">The sequence shown here is derived from an EMBL/GenBank/DDBJ whole genome shotgun (WGS) entry which is preliminary data.</text>
</comment>
<accession>A0A8J2M2Z2</accession>
<gene>
    <name evidence="1" type="ORF">CJOHNSTONI_LOCUS4280</name>
</gene>
<reference evidence="1" key="1">
    <citation type="submission" date="2021-09" db="EMBL/GenBank/DDBJ databases">
        <authorList>
            <consortium name="Pathogen Informatics"/>
        </authorList>
    </citation>
    <scope>NUCLEOTIDE SEQUENCE</scope>
</reference>
<evidence type="ECO:0000313" key="1">
    <source>
        <dbReference type="EMBL" id="CAG9534111.1"/>
    </source>
</evidence>
<evidence type="ECO:0000313" key="2">
    <source>
        <dbReference type="Proteomes" id="UP000746747"/>
    </source>
</evidence>
<dbReference type="EMBL" id="CAKAEH010001289">
    <property type="protein sequence ID" value="CAG9534111.1"/>
    <property type="molecule type" value="Genomic_DNA"/>
</dbReference>